<dbReference type="InterPro" id="IPR045319">
    <property type="entry name" value="KAT/AKT"/>
</dbReference>
<feature type="transmembrane region" description="Helical" evidence="3">
    <location>
        <begin position="176"/>
        <end position="199"/>
    </location>
</feature>
<organism evidence="5 6">
    <name type="scientific">Chrysophaeum taylorii</name>
    <dbReference type="NCBI Taxonomy" id="2483200"/>
    <lineage>
        <taxon>Eukaryota</taxon>
        <taxon>Sar</taxon>
        <taxon>Stramenopiles</taxon>
        <taxon>Ochrophyta</taxon>
        <taxon>Pelagophyceae</taxon>
        <taxon>Pelagomonadales</taxon>
        <taxon>Pelagomonadaceae</taxon>
        <taxon>Chrysophaeum</taxon>
    </lineage>
</organism>
<dbReference type="SUPFAM" id="SSF81324">
    <property type="entry name" value="Voltage-gated potassium channels"/>
    <property type="match status" value="1"/>
</dbReference>
<evidence type="ECO:0000256" key="3">
    <source>
        <dbReference type="SAM" id="Phobius"/>
    </source>
</evidence>
<name>A0AAD7UJ67_9STRA</name>
<feature type="domain" description="Potassium channel" evidence="4">
    <location>
        <begin position="206"/>
        <end position="274"/>
    </location>
</feature>
<accession>A0AAD7UJ67</accession>
<dbReference type="SUPFAM" id="SSF51206">
    <property type="entry name" value="cAMP-binding domain-like"/>
    <property type="match status" value="1"/>
</dbReference>
<feature type="transmembrane region" description="Helical" evidence="3">
    <location>
        <begin position="113"/>
        <end position="133"/>
    </location>
</feature>
<dbReference type="EMBL" id="JAQMWT010000238">
    <property type="protein sequence ID" value="KAJ8607023.1"/>
    <property type="molecule type" value="Genomic_DNA"/>
</dbReference>
<dbReference type="CDD" id="cd00038">
    <property type="entry name" value="CAP_ED"/>
    <property type="match status" value="1"/>
</dbReference>
<dbReference type="GO" id="GO:0005249">
    <property type="term" value="F:voltage-gated potassium channel activity"/>
    <property type="evidence" value="ECO:0007669"/>
    <property type="project" value="InterPro"/>
</dbReference>
<dbReference type="InterPro" id="IPR002110">
    <property type="entry name" value="Ankyrin_rpt"/>
</dbReference>
<dbReference type="InterPro" id="IPR014710">
    <property type="entry name" value="RmlC-like_jellyroll"/>
</dbReference>
<feature type="transmembrane region" description="Helical" evidence="3">
    <location>
        <begin position="257"/>
        <end position="278"/>
    </location>
</feature>
<feature type="repeat" description="ANK" evidence="1">
    <location>
        <begin position="544"/>
        <end position="569"/>
    </location>
</feature>
<gene>
    <name evidence="5" type="ORF">CTAYLR_006240</name>
</gene>
<dbReference type="Gene3D" id="1.10.287.70">
    <property type="match status" value="1"/>
</dbReference>
<dbReference type="PANTHER" id="PTHR45743:SF2">
    <property type="entry name" value="POTASSIUM CHANNEL AKT1"/>
    <property type="match status" value="1"/>
</dbReference>
<feature type="transmembrane region" description="Helical" evidence="3">
    <location>
        <begin position="50"/>
        <end position="68"/>
    </location>
</feature>
<protein>
    <recommendedName>
        <fullName evidence="4">Potassium channel domain-containing protein</fullName>
    </recommendedName>
</protein>
<dbReference type="InterPro" id="IPR013099">
    <property type="entry name" value="K_chnl_dom"/>
</dbReference>
<keyword evidence="3" id="KW-0472">Membrane</keyword>
<dbReference type="SUPFAM" id="SSF48403">
    <property type="entry name" value="Ankyrin repeat"/>
    <property type="match status" value="1"/>
</dbReference>
<feature type="region of interest" description="Disordered" evidence="2">
    <location>
        <begin position="706"/>
        <end position="738"/>
    </location>
</feature>
<feature type="region of interest" description="Disordered" evidence="2">
    <location>
        <begin position="1"/>
        <end position="30"/>
    </location>
</feature>
<dbReference type="InterPro" id="IPR036770">
    <property type="entry name" value="Ankyrin_rpt-contain_sf"/>
</dbReference>
<dbReference type="Pfam" id="PF07885">
    <property type="entry name" value="Ion_trans_2"/>
    <property type="match status" value="1"/>
</dbReference>
<dbReference type="InterPro" id="IPR000595">
    <property type="entry name" value="cNMP-bd_dom"/>
</dbReference>
<dbReference type="PANTHER" id="PTHR45743">
    <property type="entry name" value="POTASSIUM CHANNEL AKT1"/>
    <property type="match status" value="1"/>
</dbReference>
<feature type="transmembrane region" description="Helical" evidence="3">
    <location>
        <begin position="145"/>
        <end position="164"/>
    </location>
</feature>
<evidence type="ECO:0000256" key="2">
    <source>
        <dbReference type="SAM" id="MobiDB-lite"/>
    </source>
</evidence>
<evidence type="ECO:0000313" key="5">
    <source>
        <dbReference type="EMBL" id="KAJ8607023.1"/>
    </source>
</evidence>
<evidence type="ECO:0000256" key="1">
    <source>
        <dbReference type="PROSITE-ProRule" id="PRU00023"/>
    </source>
</evidence>
<keyword evidence="3" id="KW-0812">Transmembrane</keyword>
<keyword evidence="1" id="KW-0040">ANK repeat</keyword>
<keyword evidence="3" id="KW-1133">Transmembrane helix</keyword>
<reference evidence="5" key="1">
    <citation type="submission" date="2023-01" db="EMBL/GenBank/DDBJ databases">
        <title>Metagenome sequencing of chrysophaentin producing Chrysophaeum taylorii.</title>
        <authorList>
            <person name="Davison J."/>
            <person name="Bewley C."/>
        </authorList>
    </citation>
    <scope>NUCLEOTIDE SEQUENCE</scope>
    <source>
        <strain evidence="5">NIES-1699</strain>
    </source>
</reference>
<feature type="transmembrane region" description="Helical" evidence="3">
    <location>
        <begin position="80"/>
        <end position="101"/>
    </location>
</feature>
<proteinExistence type="predicted"/>
<comment type="caution">
    <text evidence="5">The sequence shown here is derived from an EMBL/GenBank/DDBJ whole genome shotgun (WGS) entry which is preliminary data.</text>
</comment>
<dbReference type="Gene3D" id="2.60.120.10">
    <property type="entry name" value="Jelly Rolls"/>
    <property type="match status" value="1"/>
</dbReference>
<dbReference type="InterPro" id="IPR018490">
    <property type="entry name" value="cNMP-bd_dom_sf"/>
</dbReference>
<dbReference type="PRINTS" id="PR01415">
    <property type="entry name" value="ANKYRIN"/>
</dbReference>
<dbReference type="PROSITE" id="PS50297">
    <property type="entry name" value="ANK_REP_REGION"/>
    <property type="match status" value="2"/>
</dbReference>
<dbReference type="PROSITE" id="PS50088">
    <property type="entry name" value="ANK_REPEAT"/>
    <property type="match status" value="2"/>
</dbReference>
<keyword evidence="6" id="KW-1185">Reference proteome</keyword>
<dbReference type="Proteomes" id="UP001230188">
    <property type="component" value="Unassembled WGS sequence"/>
</dbReference>
<sequence length="738" mass="80261">MHAAAAGGALNKQQQQQQQQQQHHHHHEGREVAPWAHVLTHEQNKHWEQALYAFALAATCILSLFALGPRLAFSGAEDPYICSLFGVQIASSCAFLALYAFGAVRWRGDIEIVSTNVASIVAQVVVASLLPLGFDLASAAPELRWVGVLRFLYVANLNGVFVYLETNLMVPHYVPSTLRNITLLCFTTHYAACFFWLLARWKGFTEETWVGAHAPDLIDASANHQYLHALYFSVITASTVGYGDLSPVSKSEITAMIAYVLINVLLIANIVGGISALATRADTDLAEQRARIARFERMLKLENISESVANATREYLRLSLRLARVDVDSLPASVAFRIRHERFGTSVRAAFPGVSNGFVSKCVSLVKDEAFVRGMELIRGGDMVTRCCVVVSGTAGISDVALLHPGATFGAFVVAMHQPWTVVATTFVRILSLNESDRRELEACFPNEWFTLRSSLLDETERLEKAATDDGGSAVGGPVEILKPNEPWFIQAIRGVKETVARDVSRASHDLAALHCHVAANGDDAQLRRLLDMVPVDLVQADYDGRTALHLAAANGHSACVRVLLEAGATPKTDRFGTTPLLEAVINGHDDIIDALRRLGPLGLSDQSLAHRLCAAAAAGDTALVSRYVRAGANPDAGDYDNRTALMLAAAVGAFSVCRVLLDNGANPTLEDRWGHDALHEAQFHNHTGALSDYLAQANKAWLLEDHPSSSPNYKRQQEEEETCELRVTSSSSSSSSR</sequence>
<dbReference type="Gene3D" id="1.25.40.20">
    <property type="entry name" value="Ankyrin repeat-containing domain"/>
    <property type="match status" value="2"/>
</dbReference>
<dbReference type="AlphaFoldDB" id="A0AAD7UJ67"/>
<feature type="repeat" description="ANK" evidence="1">
    <location>
        <begin position="641"/>
        <end position="673"/>
    </location>
</feature>
<dbReference type="SMART" id="SM00248">
    <property type="entry name" value="ANK"/>
    <property type="match status" value="4"/>
</dbReference>
<evidence type="ECO:0000259" key="4">
    <source>
        <dbReference type="Pfam" id="PF07885"/>
    </source>
</evidence>
<evidence type="ECO:0000313" key="6">
    <source>
        <dbReference type="Proteomes" id="UP001230188"/>
    </source>
</evidence>
<dbReference type="Pfam" id="PF12796">
    <property type="entry name" value="Ank_2"/>
    <property type="match status" value="2"/>
</dbReference>